<dbReference type="GeneID" id="93582805"/>
<name>A0A437ADY2_ARTFL</name>
<dbReference type="Proteomes" id="UP000283090">
    <property type="component" value="Unassembled WGS sequence"/>
</dbReference>
<organism evidence="2 3">
    <name type="scientific">Arthrobotrys flagrans</name>
    <name type="common">Nematode-trapping fungus</name>
    <name type="synonym">Trichothecium flagrans</name>
    <dbReference type="NCBI Taxonomy" id="97331"/>
    <lineage>
        <taxon>Eukaryota</taxon>
        <taxon>Fungi</taxon>
        <taxon>Dikarya</taxon>
        <taxon>Ascomycota</taxon>
        <taxon>Pezizomycotina</taxon>
        <taxon>Orbiliomycetes</taxon>
        <taxon>Orbiliales</taxon>
        <taxon>Orbiliaceae</taxon>
        <taxon>Arthrobotrys</taxon>
    </lineage>
</organism>
<protein>
    <submittedName>
        <fullName evidence="2">Uncharacterized protein</fullName>
    </submittedName>
</protein>
<reference evidence="2 3" key="1">
    <citation type="submission" date="2019-01" db="EMBL/GenBank/DDBJ databases">
        <title>Intercellular communication is required for trap formation in the nematode-trapping fungus Duddingtonia flagrans.</title>
        <authorList>
            <person name="Youssar L."/>
            <person name="Wernet V."/>
            <person name="Hensel N."/>
            <person name="Hildebrandt H.-G."/>
            <person name="Fischer R."/>
        </authorList>
    </citation>
    <scope>NUCLEOTIDE SEQUENCE [LARGE SCALE GENOMIC DNA]</scope>
    <source>
        <strain evidence="2 3">CBS H-5679</strain>
    </source>
</reference>
<evidence type="ECO:0000256" key="1">
    <source>
        <dbReference type="SAM" id="MobiDB-lite"/>
    </source>
</evidence>
<proteinExistence type="predicted"/>
<evidence type="ECO:0000313" key="2">
    <source>
        <dbReference type="EMBL" id="RVD89489.1"/>
    </source>
</evidence>
<sequence>MAPKCRYYRFCYRYIIRNRHQLQEVNHEMVKSLAENEWVQKNFYITDVVSDRGIWQKRQHPRSRNYYSNENHYGRRS</sequence>
<dbReference type="AlphaFoldDB" id="A0A437ADY2"/>
<keyword evidence="3" id="KW-1185">Reference proteome</keyword>
<evidence type="ECO:0000313" key="3">
    <source>
        <dbReference type="Proteomes" id="UP000283090"/>
    </source>
</evidence>
<comment type="caution">
    <text evidence="2">The sequence shown here is derived from an EMBL/GenBank/DDBJ whole genome shotgun (WGS) entry which is preliminary data.</text>
</comment>
<dbReference type="VEuPathDB" id="FungiDB:DFL_000494"/>
<accession>A0A437ADY2</accession>
<dbReference type="EMBL" id="SAEB01000001">
    <property type="protein sequence ID" value="RVD89489.1"/>
    <property type="molecule type" value="Genomic_DNA"/>
</dbReference>
<gene>
    <name evidence="2" type="ORF">DFL_000494</name>
</gene>
<feature type="region of interest" description="Disordered" evidence="1">
    <location>
        <begin position="57"/>
        <end position="77"/>
    </location>
</feature>
<dbReference type="RefSeq" id="XP_067495033.1">
    <property type="nucleotide sequence ID" value="XM_067634120.1"/>
</dbReference>